<protein>
    <submittedName>
        <fullName evidence="12">Putative integrase family protein</fullName>
    </submittedName>
</protein>
<keyword evidence="12" id="KW-0614">Plasmid</keyword>
<accession>A0A0U1QTL5</accession>
<evidence type="ECO:0000256" key="8">
    <source>
        <dbReference type="ARBA" id="ARBA00023306"/>
    </source>
</evidence>
<dbReference type="GO" id="GO:0051301">
    <property type="term" value="P:cell division"/>
    <property type="evidence" value="ECO:0007669"/>
    <property type="project" value="UniProtKB-KW"/>
</dbReference>
<dbReference type="PROSITE" id="PS51898">
    <property type="entry name" value="TYR_RECOMBINASE"/>
    <property type="match status" value="1"/>
</dbReference>
<dbReference type="GO" id="GO:0015074">
    <property type="term" value="P:DNA integration"/>
    <property type="evidence" value="ECO:0007669"/>
    <property type="project" value="UniProtKB-KW"/>
</dbReference>
<dbReference type="GO" id="GO:0003677">
    <property type="term" value="F:DNA binding"/>
    <property type="evidence" value="ECO:0007669"/>
    <property type="project" value="UniProtKB-UniRule"/>
</dbReference>
<dbReference type="AlphaFoldDB" id="A0A0U1QTL5"/>
<dbReference type="Proteomes" id="UP000002412">
    <property type="component" value="Plasmid p_153kb"/>
</dbReference>
<keyword evidence="3" id="KW-0132">Cell division</keyword>
<dbReference type="Gene3D" id="1.10.150.130">
    <property type="match status" value="1"/>
</dbReference>
<evidence type="ECO:0000256" key="4">
    <source>
        <dbReference type="ARBA" id="ARBA00022829"/>
    </source>
</evidence>
<keyword evidence="7" id="KW-0233">DNA recombination</keyword>
<evidence type="ECO:0000256" key="5">
    <source>
        <dbReference type="ARBA" id="ARBA00022908"/>
    </source>
</evidence>
<evidence type="ECO:0000256" key="1">
    <source>
        <dbReference type="ARBA" id="ARBA00004496"/>
    </source>
</evidence>
<keyword evidence="6 9" id="KW-0238">DNA-binding</keyword>
<keyword evidence="2" id="KW-0963">Cytoplasm</keyword>
<proteinExistence type="predicted"/>
<evidence type="ECO:0000259" key="11">
    <source>
        <dbReference type="PROSITE" id="PS51900"/>
    </source>
</evidence>
<evidence type="ECO:0000256" key="7">
    <source>
        <dbReference type="ARBA" id="ARBA00023172"/>
    </source>
</evidence>
<evidence type="ECO:0000256" key="3">
    <source>
        <dbReference type="ARBA" id="ARBA00022618"/>
    </source>
</evidence>
<dbReference type="PROSITE" id="PS51900">
    <property type="entry name" value="CB"/>
    <property type="match status" value="1"/>
</dbReference>
<dbReference type="SUPFAM" id="SSF56349">
    <property type="entry name" value="DNA breaking-rejoining enzymes"/>
    <property type="match status" value="1"/>
</dbReference>
<feature type="domain" description="Core-binding (CB)" evidence="11">
    <location>
        <begin position="30"/>
        <end position="131"/>
    </location>
</feature>
<dbReference type="GO" id="GO:0007059">
    <property type="term" value="P:chromosome segregation"/>
    <property type="evidence" value="ECO:0007669"/>
    <property type="project" value="UniProtKB-KW"/>
</dbReference>
<feature type="domain" description="Tyr recombinase" evidence="10">
    <location>
        <begin position="174"/>
        <end position="373"/>
    </location>
</feature>
<dbReference type="InterPro" id="IPR050090">
    <property type="entry name" value="Tyrosine_recombinase_XerCD"/>
</dbReference>
<evidence type="ECO:0000256" key="9">
    <source>
        <dbReference type="PROSITE-ProRule" id="PRU01248"/>
    </source>
</evidence>
<keyword evidence="8" id="KW-0131">Cell cycle</keyword>
<comment type="subcellular location">
    <subcellularLocation>
        <location evidence="1">Cytoplasm</location>
    </subcellularLocation>
</comment>
<evidence type="ECO:0000259" key="10">
    <source>
        <dbReference type="PROSITE" id="PS51898"/>
    </source>
</evidence>
<gene>
    <name evidence="12" type="ordered locus">YpsIP31758_B0092</name>
</gene>
<dbReference type="Gene3D" id="1.10.443.10">
    <property type="entry name" value="Intergrase catalytic core"/>
    <property type="match status" value="1"/>
</dbReference>
<dbReference type="GO" id="GO:0006310">
    <property type="term" value="P:DNA recombination"/>
    <property type="evidence" value="ECO:0007669"/>
    <property type="project" value="UniProtKB-KW"/>
</dbReference>
<dbReference type="InterPro" id="IPR010998">
    <property type="entry name" value="Integrase_recombinase_N"/>
</dbReference>
<dbReference type="RefSeq" id="WP_011988568.1">
    <property type="nucleotide sequence ID" value="NC_009705.1"/>
</dbReference>
<evidence type="ECO:0000256" key="2">
    <source>
        <dbReference type="ARBA" id="ARBA00022490"/>
    </source>
</evidence>
<dbReference type="GO" id="GO:0005737">
    <property type="term" value="C:cytoplasm"/>
    <property type="evidence" value="ECO:0007669"/>
    <property type="project" value="UniProtKB-SubCell"/>
</dbReference>
<dbReference type="InterPro" id="IPR044068">
    <property type="entry name" value="CB"/>
</dbReference>
<evidence type="ECO:0000313" key="13">
    <source>
        <dbReference type="Proteomes" id="UP000002412"/>
    </source>
</evidence>
<geneLocation type="plasmid" evidence="13">
    <name>plasmid_153kb</name>
</geneLocation>
<dbReference type="PANTHER" id="PTHR30349">
    <property type="entry name" value="PHAGE INTEGRASE-RELATED"/>
    <property type="match status" value="1"/>
</dbReference>
<keyword evidence="5" id="KW-0229">DNA integration</keyword>
<name>A0A0U1QTL5_YERP3</name>
<dbReference type="HOGENOM" id="CLU_027562_42_0_6"/>
<dbReference type="InterPro" id="IPR013762">
    <property type="entry name" value="Integrase-like_cat_sf"/>
</dbReference>
<dbReference type="EMBL" id="CP000719">
    <property type="protein sequence ID" value="ABS45724.1"/>
    <property type="molecule type" value="Genomic_DNA"/>
</dbReference>
<dbReference type="InterPro" id="IPR011010">
    <property type="entry name" value="DNA_brk_join_enz"/>
</dbReference>
<organism evidence="12 13">
    <name type="scientific">Yersinia pseudotuberculosis serotype O:1b (strain IP 31758)</name>
    <dbReference type="NCBI Taxonomy" id="349747"/>
    <lineage>
        <taxon>Bacteria</taxon>
        <taxon>Pseudomonadati</taxon>
        <taxon>Pseudomonadota</taxon>
        <taxon>Gammaproteobacteria</taxon>
        <taxon>Enterobacterales</taxon>
        <taxon>Yersiniaceae</taxon>
        <taxon>Yersinia</taxon>
    </lineage>
</organism>
<evidence type="ECO:0000256" key="6">
    <source>
        <dbReference type="ARBA" id="ARBA00023125"/>
    </source>
</evidence>
<reference evidence="12 13" key="1">
    <citation type="journal article" date="2007" name="PLoS Genet.">
        <title>The complete genome sequence of Yersinia pseudotuberculosis IP31758, the causative agent of Far East scarlet-like fever.</title>
        <authorList>
            <person name="Eppinger M."/>
            <person name="Rosovitz M.J."/>
            <person name="Fricke W.F."/>
            <person name="Rasko D.A."/>
            <person name="Kokorina G."/>
            <person name="Fayolle C."/>
            <person name="Lindler L.E."/>
            <person name="Carniel E."/>
            <person name="Ravel J."/>
        </authorList>
    </citation>
    <scope>NUCLEOTIDE SEQUENCE [LARGE SCALE GENOMIC DNA]</scope>
    <source>
        <strain evidence="12 13">IP 31758</strain>
        <plasmid evidence="13">Plasmid plasmid_153kb</plasmid>
    </source>
</reference>
<dbReference type="PANTHER" id="PTHR30349:SF77">
    <property type="entry name" value="TYROSINE RECOMBINASE XERC"/>
    <property type="match status" value="1"/>
</dbReference>
<sequence>MSELIKHSSNFLAAISPDNDCSITATNDFEAMMSWLNGYKKKPINTSRNYAREVKRYLIWLSCQGLTLAQVKIEDVYEYFNLLERPTTEWIIPDKKTDKIYPTQLIKYGGLSNRSINYTHTVLGLFYSFLQDAGYLTKNPINLVKKASATTESEQYRHLDLPAWQTLWTWILGYENRVITEDQPAKMIKKASRYRWVFALLYHSGIRCAEAANALMSDLVRKNNTWSLKVTGKGNKMRLVTVNSLLLKELIHYRRSLLLTDYPSSHDDTPLIVSIQKNRQGSMTTRTLSSLIKEVTELVCADCQDDQITRQIETMTTHWLRHTNATHRFMAGASLETTQDELGHADPRTTRIYAKTSNEKRKLDAERLADLFDGIG</sequence>
<dbReference type="KEGG" id="ypi:YpsIP31758_B0092"/>
<keyword evidence="4" id="KW-0159">Chromosome partition</keyword>
<dbReference type="InterPro" id="IPR002104">
    <property type="entry name" value="Integrase_catalytic"/>
</dbReference>
<evidence type="ECO:0000313" key="12">
    <source>
        <dbReference type="EMBL" id="ABS45724.1"/>
    </source>
</evidence>
<dbReference type="Pfam" id="PF00589">
    <property type="entry name" value="Phage_integrase"/>
    <property type="match status" value="1"/>
</dbReference>